<dbReference type="EMBL" id="HG937692">
    <property type="protein sequence ID" value="CDP36345.1"/>
    <property type="molecule type" value="Genomic_DNA"/>
</dbReference>
<reference evidence="7" key="1">
    <citation type="submission" date="2014-02" db="EMBL/GenBank/DDBJ databases">
        <authorList>
            <person name="Genoscope - CEA"/>
        </authorList>
    </citation>
    <scope>NUCLEOTIDE SEQUENCE</scope>
    <source>
        <strain evidence="7">LS3</strain>
    </source>
</reference>
<dbReference type="GO" id="GO:1990414">
    <property type="term" value="P:replication-born double-strand break repair via sister chromatid exchange"/>
    <property type="evidence" value="ECO:0007669"/>
    <property type="project" value="TreeGrafter"/>
</dbReference>
<dbReference type="GO" id="GO:0031934">
    <property type="term" value="C:mating-type region heterochromatin"/>
    <property type="evidence" value="ECO:0007669"/>
    <property type="project" value="TreeGrafter"/>
</dbReference>
<dbReference type="PANTHER" id="PTHR11085:SF15">
    <property type="entry name" value="NAD-DEPENDENT HISTONE DEACETYLASE HST4"/>
    <property type="match status" value="1"/>
</dbReference>
<evidence type="ECO:0000313" key="7">
    <source>
        <dbReference type="EMBL" id="CDP36345.1"/>
    </source>
</evidence>
<evidence type="ECO:0000256" key="3">
    <source>
        <dbReference type="ARBA" id="ARBA00023027"/>
    </source>
</evidence>
<dbReference type="GO" id="GO:0005634">
    <property type="term" value="C:nucleus"/>
    <property type="evidence" value="ECO:0007669"/>
    <property type="project" value="TreeGrafter"/>
</dbReference>
<dbReference type="SUPFAM" id="SSF52467">
    <property type="entry name" value="DHS-like NAD/FAD-binding domain"/>
    <property type="match status" value="1"/>
</dbReference>
<feature type="active site" description="Proton acceptor" evidence="4">
    <location>
        <position position="254"/>
    </location>
</feature>
<keyword evidence="4" id="KW-0479">Metal-binding</keyword>
<feature type="binding site" evidence="4">
    <location>
        <position position="265"/>
    </location>
    <ligand>
        <name>Zn(2+)</name>
        <dbReference type="ChEBI" id="CHEBI:29105"/>
    </ligand>
</feature>
<protein>
    <submittedName>
        <fullName evidence="7">ARAD1B10868p</fullName>
    </submittedName>
</protein>
<organism evidence="7">
    <name type="scientific">Blastobotrys adeninivorans</name>
    <name type="common">Yeast</name>
    <name type="synonym">Arxula adeninivorans</name>
    <dbReference type="NCBI Taxonomy" id="409370"/>
    <lineage>
        <taxon>Eukaryota</taxon>
        <taxon>Fungi</taxon>
        <taxon>Dikarya</taxon>
        <taxon>Ascomycota</taxon>
        <taxon>Saccharomycotina</taxon>
        <taxon>Dipodascomycetes</taxon>
        <taxon>Dipodascales</taxon>
        <taxon>Trichomonascaceae</taxon>
        <taxon>Blastobotrys</taxon>
    </lineage>
</organism>
<evidence type="ECO:0000256" key="2">
    <source>
        <dbReference type="ARBA" id="ARBA00022679"/>
    </source>
</evidence>
<evidence type="ECO:0000256" key="5">
    <source>
        <dbReference type="SAM" id="MobiDB-lite"/>
    </source>
</evidence>
<reference evidence="7" key="2">
    <citation type="submission" date="2014-06" db="EMBL/GenBank/DDBJ databases">
        <title>The complete genome of Blastobotrys (Arxula) adeninivorans LS3 - a yeast of biotechnological interest.</title>
        <authorList>
            <person name="Kunze G."/>
            <person name="Gaillardin C."/>
            <person name="Czernicka M."/>
            <person name="Durrens P."/>
            <person name="Martin T."/>
            <person name="Boer E."/>
            <person name="Gabaldon T."/>
            <person name="Cruz J."/>
            <person name="Talla E."/>
            <person name="Marck C."/>
            <person name="Goffeau A."/>
            <person name="Barbe V."/>
            <person name="Baret P."/>
            <person name="Baronian K."/>
            <person name="Beier S."/>
            <person name="Bleykasten C."/>
            <person name="Bode R."/>
            <person name="Casaregola S."/>
            <person name="Despons L."/>
            <person name="Fairhead C."/>
            <person name="Giersberg M."/>
            <person name="Gierski P."/>
            <person name="Hahnel U."/>
            <person name="Hartmann A."/>
            <person name="Jankowska D."/>
            <person name="Jubin C."/>
            <person name="Jung P."/>
            <person name="Lafontaine I."/>
            <person name="Leh-Louis V."/>
            <person name="Lemaire M."/>
            <person name="Marcet-Houben M."/>
            <person name="Mascher M."/>
            <person name="Morel G."/>
            <person name="Richard G.-F."/>
            <person name="Riechen J."/>
            <person name="Sacerdot C."/>
            <person name="Sarkar A."/>
            <person name="Savel G."/>
            <person name="Schacherer J."/>
            <person name="Sherman D."/>
            <person name="Straub M.-L."/>
            <person name="Stein N."/>
            <person name="Thierry A."/>
            <person name="Trautwein-Schult A."/>
            <person name="Westhof E."/>
            <person name="Worch S."/>
            <person name="Dujon B."/>
            <person name="Souciet J.-L."/>
            <person name="Wincker P."/>
            <person name="Scholz U."/>
            <person name="Neuveglise N."/>
        </authorList>
    </citation>
    <scope>NUCLEOTIDE SEQUENCE</scope>
    <source>
        <strain evidence="7">LS3</strain>
    </source>
</reference>
<dbReference type="Gene3D" id="3.30.1600.10">
    <property type="entry name" value="SIR2/SIRT2 'Small Domain"/>
    <property type="match status" value="1"/>
</dbReference>
<feature type="binding site" evidence="4">
    <location>
        <position position="262"/>
    </location>
    <ligand>
        <name>Zn(2+)</name>
        <dbReference type="ChEBI" id="CHEBI:29105"/>
    </ligand>
</feature>
<keyword evidence="3" id="KW-0520">NAD</keyword>
<dbReference type="InterPro" id="IPR003000">
    <property type="entry name" value="Sirtuin"/>
</dbReference>
<dbReference type="GO" id="GO:0000122">
    <property type="term" value="P:negative regulation of transcription by RNA polymerase II"/>
    <property type="evidence" value="ECO:0007669"/>
    <property type="project" value="TreeGrafter"/>
</dbReference>
<name>A0A060T5F6_BLAAD</name>
<dbReference type="GO" id="GO:0006282">
    <property type="term" value="P:regulation of DNA repair"/>
    <property type="evidence" value="ECO:0007669"/>
    <property type="project" value="TreeGrafter"/>
</dbReference>
<feature type="binding site" evidence="4">
    <location>
        <position position="284"/>
    </location>
    <ligand>
        <name>Zn(2+)</name>
        <dbReference type="ChEBI" id="CHEBI:29105"/>
    </ligand>
</feature>
<feature type="binding site" evidence="4">
    <location>
        <position position="287"/>
    </location>
    <ligand>
        <name>Zn(2+)</name>
        <dbReference type="ChEBI" id="CHEBI:29105"/>
    </ligand>
</feature>
<dbReference type="InterPro" id="IPR050134">
    <property type="entry name" value="NAD-dep_sirtuin_deacylases"/>
</dbReference>
<dbReference type="GO" id="GO:0046872">
    <property type="term" value="F:metal ion binding"/>
    <property type="evidence" value="ECO:0007669"/>
    <property type="project" value="UniProtKB-KW"/>
</dbReference>
<dbReference type="GO" id="GO:0031508">
    <property type="term" value="P:pericentric heterochromatin formation"/>
    <property type="evidence" value="ECO:0007669"/>
    <property type="project" value="TreeGrafter"/>
</dbReference>
<proteinExistence type="inferred from homology"/>
<feature type="region of interest" description="Disordered" evidence="5">
    <location>
        <begin position="1"/>
        <end position="80"/>
    </location>
</feature>
<dbReference type="PROSITE" id="PS50305">
    <property type="entry name" value="SIRTUIN"/>
    <property type="match status" value="1"/>
</dbReference>
<keyword evidence="2" id="KW-0808">Transferase</keyword>
<comment type="similarity">
    <text evidence="1">Belongs to the sirtuin family. Class I subfamily.</text>
</comment>
<dbReference type="Gene3D" id="3.40.50.1220">
    <property type="entry name" value="TPP-binding domain"/>
    <property type="match status" value="1"/>
</dbReference>
<dbReference type="Pfam" id="PF02146">
    <property type="entry name" value="SIR2"/>
    <property type="match status" value="1"/>
</dbReference>
<gene>
    <name evidence="7" type="ORF">GNLVRS02_ARAD1B10868g</name>
</gene>
<dbReference type="InterPro" id="IPR029035">
    <property type="entry name" value="DHS-like_NAD/FAD-binding_dom"/>
</dbReference>
<dbReference type="InterPro" id="IPR026590">
    <property type="entry name" value="Ssirtuin_cat_dom"/>
</dbReference>
<feature type="domain" description="Deacetylase sirtuin-type" evidence="6">
    <location>
        <begin position="110"/>
        <end position="419"/>
    </location>
</feature>
<dbReference type="InterPro" id="IPR026591">
    <property type="entry name" value="Sirtuin_cat_small_dom_sf"/>
</dbReference>
<keyword evidence="4" id="KW-0862">Zinc</keyword>
<dbReference type="GO" id="GO:0017136">
    <property type="term" value="F:histone deacetylase activity, NAD-dependent"/>
    <property type="evidence" value="ECO:0007669"/>
    <property type="project" value="TreeGrafter"/>
</dbReference>
<dbReference type="PhylomeDB" id="A0A060T5F6"/>
<evidence type="ECO:0000259" key="6">
    <source>
        <dbReference type="PROSITE" id="PS50305"/>
    </source>
</evidence>
<accession>A0A060T5F6</accession>
<evidence type="ECO:0000256" key="1">
    <source>
        <dbReference type="ARBA" id="ARBA00006924"/>
    </source>
</evidence>
<dbReference type="GO" id="GO:0070403">
    <property type="term" value="F:NAD+ binding"/>
    <property type="evidence" value="ECO:0007669"/>
    <property type="project" value="InterPro"/>
</dbReference>
<dbReference type="AlphaFoldDB" id="A0A060T5F6"/>
<sequence>MSDPSQESESVKQEPQEGLAEAVEPKPESYTEANPGLVPSLGPVPASRETSTASDVSSTPSTPKRPRKPPLPTREEGKTLHDVLDVGALFDDTDGQSYSVEALSQRIRTNSTLRRDLALLHHVFESSRRLIVVTGAGISVYAGIPDFRSQEGLFASLKDSLNLKSSGKSMFDASVYQDDKSTENFHATVRDLHKLVSDAQPTPFHQYLDQISSTGRLVRLYTQNIDCLDTNLPNLGTSVPLPSKAPYPRTIQLHGALNVMACSKCQWMGELKPDIFASGEVPDCPECVELDTVRQVAGKRSQGIGKLRPRIVLYNEANPDAEAIGSISEADITSRPGPDGLVVVGTSFKIPGVRRLVRELANAVHAARGAAIWINTDSPSPSQLSSREIETTFDLIVRADCQLIPGLMADYRLAFDMWKNSTRKKRRTVTAPRPRPPVFQITKKTVPLDKGVEQKTEKKVFFDEFDGPKFEICD</sequence>
<dbReference type="PANTHER" id="PTHR11085">
    <property type="entry name" value="NAD-DEPENDENT PROTEIN DEACYLASE SIRTUIN-5, MITOCHONDRIAL-RELATED"/>
    <property type="match status" value="1"/>
</dbReference>
<evidence type="ECO:0000256" key="4">
    <source>
        <dbReference type="PROSITE-ProRule" id="PRU00236"/>
    </source>
</evidence>